<evidence type="ECO:0000313" key="4">
    <source>
        <dbReference type="Proteomes" id="UP000604046"/>
    </source>
</evidence>
<comment type="caution">
    <text evidence="3">The sequence shown here is derived from an EMBL/GenBank/DDBJ whole genome shotgun (WGS) entry which is preliminary data.</text>
</comment>
<evidence type="ECO:0000256" key="1">
    <source>
        <dbReference type="SAM" id="Coils"/>
    </source>
</evidence>
<proteinExistence type="predicted"/>
<feature type="region of interest" description="Disordered" evidence="2">
    <location>
        <begin position="40"/>
        <end position="59"/>
    </location>
</feature>
<protein>
    <submittedName>
        <fullName evidence="3">Uncharacterized protein</fullName>
    </submittedName>
</protein>
<evidence type="ECO:0000256" key="2">
    <source>
        <dbReference type="SAM" id="MobiDB-lite"/>
    </source>
</evidence>
<evidence type="ECO:0000313" key="3">
    <source>
        <dbReference type="EMBL" id="CAE7496528.1"/>
    </source>
</evidence>
<keyword evidence="1" id="KW-0175">Coiled coil</keyword>
<dbReference type="AlphaFoldDB" id="A0A812SWZ5"/>
<feature type="coiled-coil region" evidence="1">
    <location>
        <begin position="184"/>
        <end position="211"/>
    </location>
</feature>
<dbReference type="EMBL" id="CAJNDS010002490">
    <property type="protein sequence ID" value="CAE7496528.1"/>
    <property type="molecule type" value="Genomic_DNA"/>
</dbReference>
<name>A0A812SWZ5_9DINO</name>
<reference evidence="3" key="1">
    <citation type="submission" date="2021-02" db="EMBL/GenBank/DDBJ databases">
        <authorList>
            <person name="Dougan E. K."/>
            <person name="Rhodes N."/>
            <person name="Thang M."/>
            <person name="Chan C."/>
        </authorList>
    </citation>
    <scope>NUCLEOTIDE SEQUENCE</scope>
</reference>
<sequence>MVQVLLASEPQGWKQLLQGFRSEQLGKLLECLRMLRPGARKPTSARSAREAQRNIVDDNSDEAPQRKYLHWHRQRGRYEAKCEVGNLEIRSPYSLFLPVAAYYHSAIVELRGFIQQYFRVKPDATFEAALKDAFMKLGRAGYCCPFTFTSRRFLESRKHLRMPAVYDLETALEMRRDLLEVPTVARFNQVKKNWDKKLQDHEAQAKRHDKAHELKGYILAQQEFLCECPTVRLRKLGKQPPDVMLKVPVPGNLAARLQAGGQEVAELQKMLSGVAGRKAIMQFFRAEHVRRLALDYGGWGRMGPMNDTQKAGILGFVPIVDLAWLSCANSTWRQEVHQHLANRGSQAVVLTPRDFSMIAPLPQILYFLSEKLQGVQRMDLREMPLDVMSSSLLWATLSELHSLQLVVVHRSHASYPPIALERRFSVQVSL</sequence>
<gene>
    <name evidence="3" type="ORF">SNAT2548_LOCUS27813</name>
</gene>
<dbReference type="Proteomes" id="UP000604046">
    <property type="component" value="Unassembled WGS sequence"/>
</dbReference>
<feature type="compositionally biased region" description="Basic and acidic residues" evidence="2">
    <location>
        <begin position="47"/>
        <end position="56"/>
    </location>
</feature>
<keyword evidence="4" id="KW-1185">Reference proteome</keyword>
<accession>A0A812SWZ5</accession>
<organism evidence="3 4">
    <name type="scientific">Symbiodinium natans</name>
    <dbReference type="NCBI Taxonomy" id="878477"/>
    <lineage>
        <taxon>Eukaryota</taxon>
        <taxon>Sar</taxon>
        <taxon>Alveolata</taxon>
        <taxon>Dinophyceae</taxon>
        <taxon>Suessiales</taxon>
        <taxon>Symbiodiniaceae</taxon>
        <taxon>Symbiodinium</taxon>
    </lineage>
</organism>